<name>B7TIV5_9LECA</name>
<dbReference type="Pfam" id="PF02801">
    <property type="entry name" value="Ketoacyl-synt_C"/>
    <property type="match status" value="1"/>
</dbReference>
<dbReference type="SMART" id="SM00825">
    <property type="entry name" value="PKS_KS"/>
    <property type="match status" value="1"/>
</dbReference>
<dbReference type="CDD" id="cd00833">
    <property type="entry name" value="PKS"/>
    <property type="match status" value="1"/>
</dbReference>
<feature type="non-terminal residue" evidence="2">
    <location>
        <position position="1"/>
    </location>
</feature>
<organism evidence="2">
    <name type="scientific">Lecanora sp. BCC 12113</name>
    <dbReference type="NCBI Taxonomy" id="578097"/>
    <lineage>
        <taxon>Eukaryota</taxon>
        <taxon>Fungi</taxon>
        <taxon>Dikarya</taxon>
        <taxon>Ascomycota</taxon>
        <taxon>Pezizomycotina</taxon>
        <taxon>Lecanoromycetes</taxon>
        <taxon>OSLEUM clade</taxon>
        <taxon>Lecanoromycetidae</taxon>
        <taxon>Lecanorales</taxon>
        <taxon>Lecanorineae</taxon>
        <taxon>Lecanoraceae</taxon>
        <taxon>Lecanora</taxon>
    </lineage>
</organism>
<dbReference type="Pfam" id="PF16197">
    <property type="entry name" value="KAsynt_C_assoc"/>
    <property type="match status" value="1"/>
</dbReference>
<proteinExistence type="predicted"/>
<protein>
    <submittedName>
        <fullName evidence="2">Polyketide synthase</fullName>
    </submittedName>
</protein>
<dbReference type="PANTHER" id="PTHR43775:SF29">
    <property type="entry name" value="ASPERFURANONE POLYKETIDE SYNTHASE AFOG-RELATED"/>
    <property type="match status" value="1"/>
</dbReference>
<dbReference type="InterPro" id="IPR001227">
    <property type="entry name" value="Ac_transferase_dom_sf"/>
</dbReference>
<dbReference type="SUPFAM" id="SSF53901">
    <property type="entry name" value="Thiolase-like"/>
    <property type="match status" value="1"/>
</dbReference>
<dbReference type="AlphaFoldDB" id="B7TIV5"/>
<dbReference type="Gene3D" id="3.40.47.10">
    <property type="match status" value="1"/>
</dbReference>
<dbReference type="Gene3D" id="3.30.70.3290">
    <property type="match status" value="1"/>
</dbReference>
<evidence type="ECO:0000259" key="1">
    <source>
        <dbReference type="PROSITE" id="PS52004"/>
    </source>
</evidence>
<dbReference type="GO" id="GO:0004312">
    <property type="term" value="F:fatty acid synthase activity"/>
    <property type="evidence" value="ECO:0007669"/>
    <property type="project" value="TreeGrafter"/>
</dbReference>
<dbReference type="InterPro" id="IPR014031">
    <property type="entry name" value="Ketoacyl_synth_C"/>
</dbReference>
<dbReference type="EMBL" id="FJ227584">
    <property type="protein sequence ID" value="ACJ67109.1"/>
    <property type="molecule type" value="Genomic_DNA"/>
</dbReference>
<feature type="non-terminal residue" evidence="2">
    <location>
        <position position="276"/>
    </location>
</feature>
<accession>B7TIV5</accession>
<dbReference type="InterPro" id="IPR020841">
    <property type="entry name" value="PKS_Beta-ketoAc_synthase_dom"/>
</dbReference>
<feature type="domain" description="Ketosynthase family 3 (KS3)" evidence="1">
    <location>
        <begin position="1"/>
        <end position="118"/>
    </location>
</feature>
<dbReference type="InterPro" id="IPR050091">
    <property type="entry name" value="PKS_NRPS_Biosynth_Enz"/>
</dbReference>
<evidence type="ECO:0000313" key="2">
    <source>
        <dbReference type="EMBL" id="ACJ67109.1"/>
    </source>
</evidence>
<dbReference type="PROSITE" id="PS52004">
    <property type="entry name" value="KS3_2"/>
    <property type="match status" value="1"/>
</dbReference>
<dbReference type="InterPro" id="IPR032821">
    <property type="entry name" value="PKS_assoc"/>
</dbReference>
<dbReference type="InterPro" id="IPR016039">
    <property type="entry name" value="Thiolase-like"/>
</dbReference>
<dbReference type="Gene3D" id="3.40.366.10">
    <property type="entry name" value="Malonyl-Coenzyme A Acyl Carrier Protein, domain 2"/>
    <property type="match status" value="1"/>
</dbReference>
<dbReference type="GO" id="GO:0044550">
    <property type="term" value="P:secondary metabolite biosynthetic process"/>
    <property type="evidence" value="ECO:0007669"/>
    <property type="project" value="TreeGrafter"/>
</dbReference>
<reference evidence="2" key="1">
    <citation type="journal article" date="2009" name="Appl. Environ. Microbiol.">
        <title>Insect-specific polyketide synthases (PKSs), potential PKS-nonribosomal peptide synthetase hybrids, and novel PKS clades in tropical fungi.</title>
        <authorList>
            <person name="Amnuaykanjanasin A."/>
            <person name="Phonghanpot S."/>
            <person name="Sengpanich N."/>
            <person name="Cheevadhanarak S."/>
            <person name="Tanticharoen M."/>
        </authorList>
    </citation>
    <scope>NUCLEOTIDE SEQUENCE</scope>
    <source>
        <strain evidence="2">BCC 12113</strain>
    </source>
</reference>
<dbReference type="PANTHER" id="PTHR43775">
    <property type="entry name" value="FATTY ACID SYNTHASE"/>
    <property type="match status" value="1"/>
</dbReference>
<dbReference type="GO" id="GO:0006633">
    <property type="term" value="P:fatty acid biosynthetic process"/>
    <property type="evidence" value="ECO:0007669"/>
    <property type="project" value="TreeGrafter"/>
</dbReference>
<sequence>EAHGTGTAIGDPLEAEAIHRAFHRTPENPLYVGALKANIGHLEAGAGLAALIKSILVLENGVLPPNADFQEVNPRIPVDEWNLKFLKEPMAWPPGDAQRISINSFGYGGSNAHAILESKQSYFRNGFATAGLTKSLNGRQQREALASGRLAPGVRSRTVNGADGVLHASDGTSHHAEPTPTVLVWSGADENGLGRLIDSYSLYFRDSKLPEHDPRYLANLSHTLANRRSGLAWKCFAVVRQAPDLQRNLLDRCSKPKRSATVPSISFVFTGQGAQW</sequence>